<protein>
    <submittedName>
        <fullName evidence="1">30S ribosomal subunit protein S21</fullName>
    </submittedName>
</protein>
<reference evidence="2" key="1">
    <citation type="submission" date="2015-11" db="EMBL/GenBank/DDBJ databases">
        <title>Complete genome sequences of the obligate symbionts Candidatus Sulcia muelleri and Candidatus Nasuia deltocephalinicola from the pestiferous leafhopper, Macrosteles quadripunctulatus (Hemiptera: Cicadellidae).</title>
        <authorList>
            <person name="Bennett G.M."/>
            <person name="Abba S."/>
            <person name="Kube M."/>
            <person name="Marzachi C."/>
        </authorList>
    </citation>
    <scope>NUCLEOTIDE SEQUENCE [LARGE SCALE GENOMIC DNA]</scope>
    <source>
        <strain evidence="2">PUNC</strain>
    </source>
</reference>
<proteinExistence type="predicted"/>
<evidence type="ECO:0000313" key="1">
    <source>
        <dbReference type="EMBL" id="ALP70074.1"/>
    </source>
</evidence>
<dbReference type="Proteomes" id="UP000055684">
    <property type="component" value="Chromosome"/>
</dbReference>
<reference evidence="1 2" key="2">
    <citation type="journal article" date="2016" name="Genome Announc.">
        <title>Complete Genome Sequences of the Obligate Symbionts 'Candidatus Sulcia muelleri' and 'Ca. Nasuia deltocephalinicola' from the Pestiferous Leafhopper Macrosteles quadripunctulatus (Hemiptera: Cicadellidae).</title>
        <authorList>
            <person name="Bennett G.M."/>
            <person name="Abba S."/>
            <person name="Kube M."/>
            <person name="Marzachi C."/>
        </authorList>
    </citation>
    <scope>NUCLEOTIDE SEQUENCE [LARGE SCALE GENOMIC DNA]</scope>
    <source>
        <strain evidence="1 2">PUNC</strain>
    </source>
</reference>
<dbReference type="AlphaFoldDB" id="A0A0S2UPB4"/>
<sequence length="70" mass="8797">MRIRLKKKENIDSFIKRFKKRSLKFKNIEKLKIKNKGYRNKSFIKRLKYKNKIKKIQKEIRLGNFFQKLH</sequence>
<gene>
    <name evidence="1" type="ORF">ASU29_167</name>
</gene>
<dbReference type="EMBL" id="CP013211">
    <property type="protein sequence ID" value="ALP70074.1"/>
    <property type="molecule type" value="Genomic_DNA"/>
</dbReference>
<evidence type="ECO:0000313" key="2">
    <source>
        <dbReference type="Proteomes" id="UP000055684"/>
    </source>
</evidence>
<name>A0A0S2UPB4_9PROT</name>
<accession>A0A0S2UPB4</accession>
<organism evidence="1 2">
    <name type="scientific">Candidatus Nasuia deltocephalincola</name>
    <dbReference type="NCBI Taxonomy" id="1160784"/>
    <lineage>
        <taxon>Bacteria</taxon>
        <taxon>Pseudomonadati</taxon>
        <taxon>Pseudomonadota</taxon>
        <taxon>Betaproteobacteria</taxon>
        <taxon>Candidatus Nasuia</taxon>
    </lineage>
</organism>